<dbReference type="AlphaFoldDB" id="A0A0C9SPM4"/>
<reference evidence="2 3" key="1">
    <citation type="submission" date="2014-06" db="EMBL/GenBank/DDBJ databases">
        <title>Evolutionary Origins and Diversification of the Mycorrhizal Mutualists.</title>
        <authorList>
            <consortium name="DOE Joint Genome Institute"/>
            <consortium name="Mycorrhizal Genomics Consortium"/>
            <person name="Kohler A."/>
            <person name="Kuo A."/>
            <person name="Nagy L.G."/>
            <person name="Floudas D."/>
            <person name="Copeland A."/>
            <person name="Barry K.W."/>
            <person name="Cichocki N."/>
            <person name="Veneault-Fourrey C."/>
            <person name="LaButti K."/>
            <person name="Lindquist E.A."/>
            <person name="Lipzen A."/>
            <person name="Lundell T."/>
            <person name="Morin E."/>
            <person name="Murat C."/>
            <person name="Riley R."/>
            <person name="Ohm R."/>
            <person name="Sun H."/>
            <person name="Tunlid A."/>
            <person name="Henrissat B."/>
            <person name="Grigoriev I.V."/>
            <person name="Hibbett D.S."/>
            <person name="Martin F."/>
        </authorList>
    </citation>
    <scope>NUCLEOTIDE SEQUENCE [LARGE SCALE GENOMIC DNA]</scope>
    <source>
        <strain evidence="2 3">FD-325 SS-3</strain>
    </source>
</reference>
<gene>
    <name evidence="2" type="ORF">PLICRDRAFT_181054</name>
</gene>
<feature type="region of interest" description="Disordered" evidence="1">
    <location>
        <begin position="11"/>
        <end position="132"/>
    </location>
</feature>
<dbReference type="HOGENOM" id="CLU_1917946_0_0_1"/>
<name>A0A0C9SPM4_PLICR</name>
<protein>
    <submittedName>
        <fullName evidence="2">Uncharacterized protein</fullName>
    </submittedName>
</protein>
<sequence length="132" mass="14610">MSWFFPFSHIPSSALPRTLAPSHDCTRPPQRQHPPRPYLPTPRVQRTAVTGPATAHPTDTPSPHMNTAHPTNTPTRTPRTAAPCASRRQRGNAASTRRYRTTPVPTRTYRSTPESTHRLGTAVHRPLPACSP</sequence>
<organism evidence="2 3">
    <name type="scientific">Plicaturopsis crispa FD-325 SS-3</name>
    <dbReference type="NCBI Taxonomy" id="944288"/>
    <lineage>
        <taxon>Eukaryota</taxon>
        <taxon>Fungi</taxon>
        <taxon>Dikarya</taxon>
        <taxon>Basidiomycota</taxon>
        <taxon>Agaricomycotina</taxon>
        <taxon>Agaricomycetes</taxon>
        <taxon>Agaricomycetidae</taxon>
        <taxon>Amylocorticiales</taxon>
        <taxon>Amylocorticiaceae</taxon>
        <taxon>Plicatura</taxon>
        <taxon>Plicaturopsis crispa</taxon>
    </lineage>
</organism>
<accession>A0A0C9SPM4</accession>
<feature type="compositionally biased region" description="Low complexity" evidence="1">
    <location>
        <begin position="101"/>
        <end position="113"/>
    </location>
</feature>
<feature type="compositionally biased region" description="Low complexity" evidence="1">
    <location>
        <begin position="67"/>
        <end position="86"/>
    </location>
</feature>
<feature type="compositionally biased region" description="Pro residues" evidence="1">
    <location>
        <begin position="31"/>
        <end position="40"/>
    </location>
</feature>
<dbReference type="Proteomes" id="UP000053263">
    <property type="component" value="Unassembled WGS sequence"/>
</dbReference>
<evidence type="ECO:0000313" key="2">
    <source>
        <dbReference type="EMBL" id="KII82772.1"/>
    </source>
</evidence>
<proteinExistence type="predicted"/>
<keyword evidence="3" id="KW-1185">Reference proteome</keyword>
<evidence type="ECO:0000256" key="1">
    <source>
        <dbReference type="SAM" id="MobiDB-lite"/>
    </source>
</evidence>
<dbReference type="EMBL" id="KN832669">
    <property type="protein sequence ID" value="KII82772.1"/>
    <property type="molecule type" value="Genomic_DNA"/>
</dbReference>
<evidence type="ECO:0000313" key="3">
    <source>
        <dbReference type="Proteomes" id="UP000053263"/>
    </source>
</evidence>